<dbReference type="Gene3D" id="3.30.420.250">
    <property type="match status" value="1"/>
</dbReference>
<proteinExistence type="predicted"/>
<evidence type="ECO:0000313" key="1">
    <source>
        <dbReference type="EMBL" id="MCH4553320.1"/>
    </source>
</evidence>
<accession>A0ABS9RK28</accession>
<protein>
    <submittedName>
        <fullName evidence="1">DUF3822 family protein</fullName>
    </submittedName>
</protein>
<dbReference type="RefSeq" id="WP_240573969.1">
    <property type="nucleotide sequence ID" value="NZ_CP136709.1"/>
</dbReference>
<evidence type="ECO:0000313" key="2">
    <source>
        <dbReference type="Proteomes" id="UP001156141"/>
    </source>
</evidence>
<dbReference type="Proteomes" id="UP001156141">
    <property type="component" value="Unassembled WGS sequence"/>
</dbReference>
<comment type="caution">
    <text evidence="1">The sequence shown here is derived from an EMBL/GenBank/DDBJ whole genome shotgun (WGS) entry which is preliminary data.</text>
</comment>
<keyword evidence="2" id="KW-1185">Reference proteome</keyword>
<reference evidence="1" key="1">
    <citation type="submission" date="2022-02" db="EMBL/GenBank/DDBJ databases">
        <title>Aestuariibaculum sp., a marine bacterium isolated from sediment in Guangxi.</title>
        <authorList>
            <person name="Ying J."/>
        </authorList>
    </citation>
    <scope>NUCLEOTIDE SEQUENCE</scope>
    <source>
        <strain evidence="1">L182</strain>
    </source>
</reference>
<organism evidence="1 2">
    <name type="scientific">Aestuariibaculum lutulentum</name>
    <dbReference type="NCBI Taxonomy" id="2920935"/>
    <lineage>
        <taxon>Bacteria</taxon>
        <taxon>Pseudomonadati</taxon>
        <taxon>Bacteroidota</taxon>
        <taxon>Flavobacteriia</taxon>
        <taxon>Flavobacteriales</taxon>
        <taxon>Flavobacteriaceae</taxon>
    </lineage>
</organism>
<name>A0ABS9RK28_9FLAO</name>
<dbReference type="InterPro" id="IPR024213">
    <property type="entry name" value="DUF3822"/>
</dbReference>
<dbReference type="CDD" id="cd24013">
    <property type="entry name" value="ASKHA_ATPase_BT3980-like"/>
    <property type="match status" value="1"/>
</dbReference>
<dbReference type="Pfam" id="PF12864">
    <property type="entry name" value="DUF3822"/>
    <property type="match status" value="1"/>
</dbReference>
<dbReference type="EMBL" id="JAKVQD010000005">
    <property type="protein sequence ID" value="MCH4553320.1"/>
    <property type="molecule type" value="Genomic_DNA"/>
</dbReference>
<gene>
    <name evidence="1" type="ORF">MKW35_11870</name>
</gene>
<dbReference type="Gene3D" id="3.30.420.260">
    <property type="match status" value="1"/>
</dbReference>
<sequence>MAQTSKELNTLTNKDLSIQISLSGLSFCILQRDTNTISNLTEINFGKKLNYLVLLDHLKNALEANPNLQETFETVTVVHDNEIANLVPMPLFDEDHLADYLKFNSKILKSDYIATDDIVLNDSVNVYVPFTNINNFVYDTFGEFTFKHVSSVLIENILLIEKNADAPKVYVNVGQNHFEIIVVDKAKLLLYNTFDFTTKEDFIYYILFTTEQLNLNPETFQLVLLGEIAEDDELYNIAYKYIRFVSFGSRNENYIYTEAPKSNHSNFTLINSF</sequence>